<evidence type="ECO:0000256" key="7">
    <source>
        <dbReference type="ARBA" id="ARBA00023242"/>
    </source>
</evidence>
<dbReference type="InterPro" id="IPR001471">
    <property type="entry name" value="AP2/ERF_dom"/>
</dbReference>
<dbReference type="Gene3D" id="3.30.730.10">
    <property type="entry name" value="AP2/ERF domain"/>
    <property type="match status" value="1"/>
</dbReference>
<dbReference type="GO" id="GO:0003700">
    <property type="term" value="F:DNA-binding transcription factor activity"/>
    <property type="evidence" value="ECO:0007669"/>
    <property type="project" value="InterPro"/>
</dbReference>
<keyword evidence="11" id="KW-1185">Reference proteome</keyword>
<keyword evidence="6" id="KW-0804">Transcription</keyword>
<protein>
    <submittedName>
        <fullName evidence="10">Ethylene-responsive transcription factor RAP2-13</fullName>
    </submittedName>
</protein>
<sequence length="607" mass="68549">MRVFGCRYFPHLRVFQQHKLDFRSQPCTFLGYSAHHKGYQCLAPSGKIYISRHVVFDECYFPFAGSNDKIIDTCQLTSRKLAVINGAHRVLMNQYAEDEDDGSMHSVTPELDVEEAGAEQHISPENEIMKEYNALVKNNTWTLVRLPEGRFPVGCKWLFRIKRNVDGTLQRYKARLVARGFSQIPGQDFQDTLSPVASCSCTKEVVLKIAKLSPVWTKTGPSKLMSNATPMPTPMVSSLKLTKEAGSPLIDPKEYRSLVGSLLYACHTRPDIAYNVNKLAQFMHALCEHHLSAVKRVLRYLNGTLDHGLVLSRNELPFQLVAFADADWARNKDDRRSISAEAEYRSLGDASSDATWVTTLLDSIGIKLQGTPIIWSDNSNDISMSVNPIYHAKTKHVELDVHFVREKVVANKLKVNYVPSLHQKLKMEEAGAYWMDYSISKNEYAVCFSLAMLSELIFHYQGVRQRQRHWGKWVAKIRLPRNRTRVWLGTFETAEEAAIAYDTTAYILRGEYAQLNFPDLKDQVTANSLNGNTAALLKAKLQAISQKSGLDPWTTMSKPAVEEVSGSDRNTEKSMEVLSSDVDGVQLNRLPSLDMDMIWDALLVSDS</sequence>
<evidence type="ECO:0000259" key="9">
    <source>
        <dbReference type="PROSITE" id="PS51032"/>
    </source>
</evidence>
<evidence type="ECO:0000313" key="10">
    <source>
        <dbReference type="EMBL" id="KAE8658445.1"/>
    </source>
</evidence>
<dbReference type="Pfam" id="PF25597">
    <property type="entry name" value="SH3_retrovirus"/>
    <property type="match status" value="1"/>
</dbReference>
<comment type="caution">
    <text evidence="10">The sequence shown here is derived from an EMBL/GenBank/DDBJ whole genome shotgun (WGS) entry which is preliminary data.</text>
</comment>
<accession>A0A6A2WSH2</accession>
<name>A0A6A2WSH2_HIBSY</name>
<dbReference type="PANTHER" id="PTHR31657:SF40">
    <property type="entry name" value="ETHYLENE-RESPONSIVE TRANSCRIPTION FACTOR ERF062"/>
    <property type="match status" value="1"/>
</dbReference>
<keyword evidence="7" id="KW-0539">Nucleus</keyword>
<evidence type="ECO:0000256" key="3">
    <source>
        <dbReference type="ARBA" id="ARBA00023015"/>
    </source>
</evidence>
<dbReference type="EMBL" id="VEPZ02001744">
    <property type="protein sequence ID" value="KAE8658445.1"/>
    <property type="molecule type" value="Genomic_DNA"/>
</dbReference>
<dbReference type="InterPro" id="IPR057670">
    <property type="entry name" value="SH3_retrovirus"/>
</dbReference>
<dbReference type="PRINTS" id="PR00367">
    <property type="entry name" value="ETHRSPELEMNT"/>
</dbReference>
<dbReference type="InterPro" id="IPR016177">
    <property type="entry name" value="DNA-bd_dom_sf"/>
</dbReference>
<evidence type="ECO:0000256" key="4">
    <source>
        <dbReference type="ARBA" id="ARBA00023125"/>
    </source>
</evidence>
<keyword evidence="3" id="KW-0805">Transcription regulation</keyword>
<dbReference type="AlphaFoldDB" id="A0A6A2WSH2"/>
<evidence type="ECO:0000256" key="1">
    <source>
        <dbReference type="ARBA" id="ARBA00004123"/>
    </source>
</evidence>
<dbReference type="PROSITE" id="PS51032">
    <property type="entry name" value="AP2_ERF"/>
    <property type="match status" value="1"/>
</dbReference>
<dbReference type="InterPro" id="IPR036955">
    <property type="entry name" value="AP2/ERF_dom_sf"/>
</dbReference>
<comment type="subcellular location">
    <subcellularLocation>
        <location evidence="1">Nucleus</location>
    </subcellularLocation>
</comment>
<reference evidence="10" key="1">
    <citation type="submission" date="2019-09" db="EMBL/GenBank/DDBJ databases">
        <title>Draft genome information of white flower Hibiscus syriacus.</title>
        <authorList>
            <person name="Kim Y.-M."/>
        </authorList>
    </citation>
    <scope>NUCLEOTIDE SEQUENCE [LARGE SCALE GENOMIC DNA]</scope>
    <source>
        <strain evidence="10">YM2019G1</strain>
    </source>
</reference>
<dbReference type="GO" id="GO:0005634">
    <property type="term" value="C:nucleus"/>
    <property type="evidence" value="ECO:0007669"/>
    <property type="project" value="UniProtKB-SubCell"/>
</dbReference>
<dbReference type="SMART" id="SM00380">
    <property type="entry name" value="AP2"/>
    <property type="match status" value="1"/>
</dbReference>
<keyword evidence="2" id="KW-0936">Ethylene signaling pathway</keyword>
<dbReference type="Pfam" id="PF07727">
    <property type="entry name" value="RVT_2"/>
    <property type="match status" value="1"/>
</dbReference>
<dbReference type="CDD" id="cd00018">
    <property type="entry name" value="AP2"/>
    <property type="match status" value="1"/>
</dbReference>
<evidence type="ECO:0000256" key="8">
    <source>
        <dbReference type="ARBA" id="ARBA00024343"/>
    </source>
</evidence>
<dbReference type="InterPro" id="IPR051758">
    <property type="entry name" value="ERF/AP2-like"/>
</dbReference>
<evidence type="ECO:0000313" key="11">
    <source>
        <dbReference type="Proteomes" id="UP000436088"/>
    </source>
</evidence>
<feature type="domain" description="AP2/ERF" evidence="9">
    <location>
        <begin position="459"/>
        <end position="518"/>
    </location>
</feature>
<dbReference type="CDD" id="cd09272">
    <property type="entry name" value="RNase_HI_RT_Ty1"/>
    <property type="match status" value="1"/>
</dbReference>
<gene>
    <name evidence="10" type="ORF">F3Y22_tig00116971pilonHSYRG00500</name>
</gene>
<evidence type="ECO:0000256" key="2">
    <source>
        <dbReference type="ARBA" id="ARBA00022745"/>
    </source>
</evidence>
<dbReference type="PANTHER" id="PTHR31657">
    <property type="entry name" value="ETHYLENE-RESPONSIVE TRANSCRIPTION FACTOR ERF061"/>
    <property type="match status" value="1"/>
</dbReference>
<comment type="similarity">
    <text evidence="8">Belongs to the AP2/ERF transcription factor family. ERF subfamily.</text>
</comment>
<evidence type="ECO:0000256" key="6">
    <source>
        <dbReference type="ARBA" id="ARBA00023163"/>
    </source>
</evidence>
<keyword evidence="4" id="KW-0238">DNA-binding</keyword>
<organism evidence="10 11">
    <name type="scientific">Hibiscus syriacus</name>
    <name type="common">Rose of Sharon</name>
    <dbReference type="NCBI Taxonomy" id="106335"/>
    <lineage>
        <taxon>Eukaryota</taxon>
        <taxon>Viridiplantae</taxon>
        <taxon>Streptophyta</taxon>
        <taxon>Embryophyta</taxon>
        <taxon>Tracheophyta</taxon>
        <taxon>Spermatophyta</taxon>
        <taxon>Magnoliopsida</taxon>
        <taxon>eudicotyledons</taxon>
        <taxon>Gunneridae</taxon>
        <taxon>Pentapetalae</taxon>
        <taxon>rosids</taxon>
        <taxon>malvids</taxon>
        <taxon>Malvales</taxon>
        <taxon>Malvaceae</taxon>
        <taxon>Malvoideae</taxon>
        <taxon>Hibiscus</taxon>
    </lineage>
</organism>
<evidence type="ECO:0000256" key="5">
    <source>
        <dbReference type="ARBA" id="ARBA00023159"/>
    </source>
</evidence>
<dbReference type="FunFam" id="3.30.730.10:FF:000001">
    <property type="entry name" value="Ethylene-responsive transcription factor 2"/>
    <property type="match status" value="1"/>
</dbReference>
<dbReference type="GO" id="GO:0009873">
    <property type="term" value="P:ethylene-activated signaling pathway"/>
    <property type="evidence" value="ECO:0007669"/>
    <property type="project" value="UniProtKB-KW"/>
</dbReference>
<keyword evidence="5" id="KW-0010">Activator</keyword>
<proteinExistence type="inferred from homology"/>
<dbReference type="GO" id="GO:0000976">
    <property type="term" value="F:transcription cis-regulatory region binding"/>
    <property type="evidence" value="ECO:0007669"/>
    <property type="project" value="UniProtKB-ARBA"/>
</dbReference>
<dbReference type="SUPFAM" id="SSF54171">
    <property type="entry name" value="DNA-binding domain"/>
    <property type="match status" value="1"/>
</dbReference>
<dbReference type="InterPro" id="IPR013103">
    <property type="entry name" value="RVT_2"/>
</dbReference>
<dbReference type="Pfam" id="PF00847">
    <property type="entry name" value="AP2"/>
    <property type="match status" value="1"/>
</dbReference>
<dbReference type="Proteomes" id="UP000436088">
    <property type="component" value="Unassembled WGS sequence"/>
</dbReference>